<dbReference type="PRINTS" id="PR01183">
    <property type="entry name" value="RIBORDTASEM1"/>
</dbReference>
<evidence type="ECO:0000256" key="2">
    <source>
        <dbReference type="ARBA" id="ARBA00012274"/>
    </source>
</evidence>
<keyword evidence="4 6" id="KW-0215">Deoxyribonucleotide synthesis</keyword>
<dbReference type="NCBIfam" id="NF006577">
    <property type="entry name" value="PRK09102.1"/>
    <property type="match status" value="1"/>
</dbReference>
<dbReference type="Gene3D" id="3.20.70.20">
    <property type="match status" value="1"/>
</dbReference>
<comment type="catalytic activity">
    <reaction evidence="5 6">
        <text>a 2'-deoxyribonucleoside 5'-diphosphate + [thioredoxin]-disulfide + H2O = a ribonucleoside 5'-diphosphate + [thioredoxin]-dithiol</text>
        <dbReference type="Rhea" id="RHEA:23252"/>
        <dbReference type="Rhea" id="RHEA-COMP:10698"/>
        <dbReference type="Rhea" id="RHEA-COMP:10700"/>
        <dbReference type="ChEBI" id="CHEBI:15377"/>
        <dbReference type="ChEBI" id="CHEBI:29950"/>
        <dbReference type="ChEBI" id="CHEBI:50058"/>
        <dbReference type="ChEBI" id="CHEBI:57930"/>
        <dbReference type="ChEBI" id="CHEBI:73316"/>
        <dbReference type="EC" id="1.17.4.1"/>
    </reaction>
</comment>
<dbReference type="AlphaFoldDB" id="A0A7W4J6Q0"/>
<feature type="compositionally biased region" description="Basic and acidic residues" evidence="7">
    <location>
        <begin position="13"/>
        <end position="26"/>
    </location>
</feature>
<feature type="region of interest" description="Disordered" evidence="7">
    <location>
        <begin position="1"/>
        <end position="31"/>
    </location>
</feature>
<dbReference type="Proteomes" id="UP000561066">
    <property type="component" value="Unassembled WGS sequence"/>
</dbReference>
<feature type="domain" description="Ribonucleotide reductase large subunit C-terminal" evidence="9">
    <location>
        <begin position="447"/>
        <end position="597"/>
    </location>
</feature>
<comment type="caution">
    <text evidence="10">The sequence shown here is derived from an EMBL/GenBank/DDBJ whole genome shotgun (WGS) entry which is preliminary data.</text>
</comment>
<evidence type="ECO:0000313" key="11">
    <source>
        <dbReference type="Proteomes" id="UP000561066"/>
    </source>
</evidence>
<dbReference type="Pfam" id="PF02867">
    <property type="entry name" value="Ribonuc_red_lgC"/>
    <property type="match status" value="2"/>
</dbReference>
<keyword evidence="11" id="KW-1185">Reference proteome</keyword>
<feature type="domain" description="Ribonucleotide reductase large subunit N-terminal" evidence="8">
    <location>
        <begin position="55"/>
        <end position="119"/>
    </location>
</feature>
<dbReference type="SUPFAM" id="SSF51998">
    <property type="entry name" value="PFL-like glycyl radical enzymes"/>
    <property type="match status" value="1"/>
</dbReference>
<reference evidence="10 11" key="1">
    <citation type="submission" date="2020-04" db="EMBL/GenBank/DDBJ databases">
        <title>Description of novel Gluconacetobacter.</title>
        <authorList>
            <person name="Sombolestani A."/>
        </authorList>
    </citation>
    <scope>NUCLEOTIDE SEQUENCE [LARGE SCALE GENOMIC DNA]</scope>
    <source>
        <strain evidence="10 11">LMG 21312</strain>
    </source>
</reference>
<dbReference type="InterPro" id="IPR013509">
    <property type="entry name" value="RNR_lsu_N"/>
</dbReference>
<dbReference type="Pfam" id="PF00317">
    <property type="entry name" value="Ribonuc_red_lgN"/>
    <property type="match status" value="1"/>
</dbReference>
<organism evidence="10 11">
    <name type="scientific">Gluconacetobacter johannae</name>
    <dbReference type="NCBI Taxonomy" id="112140"/>
    <lineage>
        <taxon>Bacteria</taxon>
        <taxon>Pseudomonadati</taxon>
        <taxon>Pseudomonadota</taxon>
        <taxon>Alphaproteobacteria</taxon>
        <taxon>Acetobacterales</taxon>
        <taxon>Acetobacteraceae</taxon>
        <taxon>Gluconacetobacter</taxon>
    </lineage>
</organism>
<dbReference type="InterPro" id="IPR008926">
    <property type="entry name" value="RNR_R1-su_N"/>
</dbReference>
<dbReference type="CDD" id="cd01679">
    <property type="entry name" value="RNR_I"/>
    <property type="match status" value="1"/>
</dbReference>
<dbReference type="InterPro" id="IPR000788">
    <property type="entry name" value="RNR_lg_C"/>
</dbReference>
<feature type="region of interest" description="Disordered" evidence="7">
    <location>
        <begin position="621"/>
        <end position="640"/>
    </location>
</feature>
<evidence type="ECO:0000256" key="7">
    <source>
        <dbReference type="SAM" id="MobiDB-lite"/>
    </source>
</evidence>
<evidence type="ECO:0000256" key="6">
    <source>
        <dbReference type="RuleBase" id="RU003410"/>
    </source>
</evidence>
<accession>A0A7W4J6Q0</accession>
<dbReference type="EMBL" id="JABEQH010000008">
    <property type="protein sequence ID" value="MBB2175705.1"/>
    <property type="molecule type" value="Genomic_DNA"/>
</dbReference>
<dbReference type="FunFam" id="3.20.70.20:FF:000034">
    <property type="entry name" value="Ribonucleoside-diphosphate reductase large chain, putative"/>
    <property type="match status" value="1"/>
</dbReference>
<feature type="compositionally biased region" description="Low complexity" evidence="7">
    <location>
        <begin position="623"/>
        <end position="638"/>
    </location>
</feature>
<evidence type="ECO:0000259" key="8">
    <source>
        <dbReference type="Pfam" id="PF00317"/>
    </source>
</evidence>
<evidence type="ECO:0000256" key="3">
    <source>
        <dbReference type="ARBA" id="ARBA00023002"/>
    </source>
</evidence>
<protein>
    <recommendedName>
        <fullName evidence="2 6">Ribonucleoside-diphosphate reductase</fullName>
        <ecNumber evidence="2 6">1.17.4.1</ecNumber>
    </recommendedName>
</protein>
<gene>
    <name evidence="10" type="ORF">HLH21_07125</name>
</gene>
<dbReference type="RefSeq" id="WP_182942762.1">
    <property type="nucleotide sequence ID" value="NZ_JABEQH010000008.1"/>
</dbReference>
<dbReference type="GO" id="GO:0005971">
    <property type="term" value="C:ribonucleoside-diphosphate reductase complex"/>
    <property type="evidence" value="ECO:0007669"/>
    <property type="project" value="TreeGrafter"/>
</dbReference>
<dbReference type="PANTHER" id="PTHR11573:SF6">
    <property type="entry name" value="RIBONUCLEOSIDE-DIPHOSPHATE REDUCTASE LARGE SUBUNIT"/>
    <property type="match status" value="1"/>
</dbReference>
<dbReference type="InterPro" id="IPR039718">
    <property type="entry name" value="Rrm1"/>
</dbReference>
<dbReference type="SUPFAM" id="SSF48168">
    <property type="entry name" value="R1 subunit of ribonucleotide reductase, N-terminal domain"/>
    <property type="match status" value="1"/>
</dbReference>
<evidence type="ECO:0000259" key="9">
    <source>
        <dbReference type="Pfam" id="PF02867"/>
    </source>
</evidence>
<dbReference type="GO" id="GO:0009263">
    <property type="term" value="P:deoxyribonucleotide biosynthetic process"/>
    <property type="evidence" value="ECO:0007669"/>
    <property type="project" value="UniProtKB-KW"/>
</dbReference>
<comment type="function">
    <text evidence="6">Provides the precursors necessary for DNA synthesis. Catalyzes the biosynthesis of deoxyribonucleotides from the corresponding ribonucleotides.</text>
</comment>
<comment type="similarity">
    <text evidence="1 6">Belongs to the ribonucleoside diphosphate reductase large chain family.</text>
</comment>
<dbReference type="UniPathway" id="UPA00326"/>
<evidence type="ECO:0000256" key="5">
    <source>
        <dbReference type="ARBA" id="ARBA00047754"/>
    </source>
</evidence>
<evidence type="ECO:0000256" key="1">
    <source>
        <dbReference type="ARBA" id="ARBA00010406"/>
    </source>
</evidence>
<sequence>MSLDDVSGTVSDRPADDRGPVQDRGVDQTPDMFDDVVQLPGHHPVRVNRSRDALLTPFGKATLDNRYLLDGESYQDLFGRVASYYGADAGHAQRLYDYISRHWFMPATPVLSNGGTTRGLPISCFLNEANDSLRGIVDLWNENVWLASKGGGIGSYWGNLRSIGEDVGRNGKTSGVIPFIRVMDSLTLAISQGSLRRGSAAVYLPVWHPEIEEFIEIRRPTGGDPNRKALNLHHGVLVSDAFMRAVAADAEWALLSPKDGAHIRKISARSLWIRILTARMEQGEPYIIYSDHVNNARPEHHKMAGLEVKTSNLCAEITLPTGMDHHGKERTAVCCLSSLNLETWDEWKDDPLFIEDVMLFLDNVLQDFIDRAPDDMERAKYAAARERSVGLGVMGFHSFLQAKEIPFESVIAKVWNKRIFKHIREQADAASRKLAELRGACPDAAEYGIMERFSNKLAIAPTASISIIAGNASPGIEPIAANVFLQKTLSGSFTVRNRHLLKLLIDKGQNTDEVWSSITLTKGSVQHLDFLTQQEKDVFKTAFELDQRWVVEHAADRAPFICQAQSINLFLPADVHKRDLHQIHYLAWKRGVKSLYYCRSLSIQRADTVSNILGKSDVMEQEGTPAAPAGVPATSSSTDYDECLACQ</sequence>
<dbReference type="EC" id="1.17.4.1" evidence="2 6"/>
<evidence type="ECO:0000313" key="10">
    <source>
        <dbReference type="EMBL" id="MBB2175705.1"/>
    </source>
</evidence>
<evidence type="ECO:0000256" key="4">
    <source>
        <dbReference type="ARBA" id="ARBA00023116"/>
    </source>
</evidence>
<feature type="domain" description="Ribonucleotide reductase large subunit C-terminal" evidence="9">
    <location>
        <begin position="123"/>
        <end position="442"/>
    </location>
</feature>
<dbReference type="GO" id="GO:0005524">
    <property type="term" value="F:ATP binding"/>
    <property type="evidence" value="ECO:0007669"/>
    <property type="project" value="InterPro"/>
</dbReference>
<keyword evidence="3 6" id="KW-0560">Oxidoreductase</keyword>
<dbReference type="GO" id="GO:0004748">
    <property type="term" value="F:ribonucleoside-diphosphate reductase activity, thioredoxin disulfide as acceptor"/>
    <property type="evidence" value="ECO:0007669"/>
    <property type="project" value="UniProtKB-EC"/>
</dbReference>
<proteinExistence type="inferred from homology"/>
<name>A0A7W4J6Q0_9PROT</name>
<dbReference type="PANTHER" id="PTHR11573">
    <property type="entry name" value="RIBONUCLEOSIDE-DIPHOSPHATE REDUCTASE LARGE CHAIN"/>
    <property type="match status" value="1"/>
</dbReference>